<evidence type="ECO:0000313" key="2">
    <source>
        <dbReference type="EMBL" id="MDQ2312121.1"/>
    </source>
</evidence>
<proteinExistence type="predicted"/>
<dbReference type="Proteomes" id="UP001236270">
    <property type="component" value="Unassembled WGS sequence"/>
</dbReference>
<evidence type="ECO:0000256" key="1">
    <source>
        <dbReference type="SAM" id="Phobius"/>
    </source>
</evidence>
<dbReference type="RefSeq" id="WP_043083972.1">
    <property type="nucleotide sequence ID" value="NZ_CACVCI010000001.1"/>
</dbReference>
<reference evidence="2" key="1">
    <citation type="submission" date="2023-08" db="EMBL/GenBank/DDBJ databases">
        <title>WGS of pathogenic bacterial species, Los Angeles County Public Health Laboratories.</title>
        <authorList>
            <person name="Garrigues J.M."/>
            <person name="Green N.M."/>
        </authorList>
    </citation>
    <scope>NUCLEOTIDE SEQUENCE</scope>
    <source>
        <strain evidence="2">LACPHL-BACT-2023-00068</strain>
    </source>
</reference>
<gene>
    <name evidence="2" type="ORF">RBJ30_23955</name>
</gene>
<accession>A0AAW8HU36</accession>
<feature type="transmembrane region" description="Helical" evidence="1">
    <location>
        <begin position="68"/>
        <end position="92"/>
    </location>
</feature>
<evidence type="ECO:0008006" key="4">
    <source>
        <dbReference type="Google" id="ProtNLM"/>
    </source>
</evidence>
<comment type="caution">
    <text evidence="2">The sequence shown here is derived from an EMBL/GenBank/DDBJ whole genome shotgun (WGS) entry which is preliminary data.</text>
</comment>
<dbReference type="AlphaFoldDB" id="A0AAW8HU36"/>
<feature type="transmembrane region" description="Helical" evidence="1">
    <location>
        <begin position="36"/>
        <end position="56"/>
    </location>
</feature>
<keyword evidence="1" id="KW-1133">Transmembrane helix</keyword>
<name>A0AAW8HU36_PLUGE</name>
<protein>
    <recommendedName>
        <fullName evidence="4">DUF3899 domain-containing protein</fullName>
    </recommendedName>
</protein>
<organism evidence="2 3">
    <name type="scientific">Pluralibacter gergoviae</name>
    <name type="common">Enterobacter gergoviae</name>
    <dbReference type="NCBI Taxonomy" id="61647"/>
    <lineage>
        <taxon>Bacteria</taxon>
        <taxon>Pseudomonadati</taxon>
        <taxon>Pseudomonadota</taxon>
        <taxon>Gammaproteobacteria</taxon>
        <taxon>Enterobacterales</taxon>
        <taxon>Enterobacteriaceae</taxon>
        <taxon>Pluralibacter</taxon>
    </lineage>
</organism>
<keyword evidence="1" id="KW-0472">Membrane</keyword>
<evidence type="ECO:0000313" key="3">
    <source>
        <dbReference type="Proteomes" id="UP001236270"/>
    </source>
</evidence>
<keyword evidence="1" id="KW-0812">Transmembrane</keyword>
<dbReference type="EMBL" id="JAVDNV010000024">
    <property type="protein sequence ID" value="MDQ2312121.1"/>
    <property type="molecule type" value="Genomic_DNA"/>
</dbReference>
<sequence>MRIYWTRRSIPEFAGLSPAVRNKNFRDAVRAVNTRAVYWMGTGLSFAVMIAVLMLSPRFINHPDMGRYAGLIIIPGILIGAFIWHQFAIFAMRKYYPHILRRGQDLSGETEAGRLIREANDAEYKRWRVARYALQVGLAALALALMVHL</sequence>
<feature type="transmembrane region" description="Helical" evidence="1">
    <location>
        <begin position="129"/>
        <end position="147"/>
    </location>
</feature>